<dbReference type="Pfam" id="PF13649">
    <property type="entry name" value="Methyltransf_25"/>
    <property type="match status" value="1"/>
</dbReference>
<dbReference type="Gene3D" id="3.40.50.150">
    <property type="entry name" value="Vaccinia Virus protein VP39"/>
    <property type="match status" value="1"/>
</dbReference>
<dbReference type="RefSeq" id="WP_035619216.1">
    <property type="nucleotide sequence ID" value="NZ_ARYK01000012.1"/>
</dbReference>
<dbReference type="GO" id="GO:0032259">
    <property type="term" value="P:methylation"/>
    <property type="evidence" value="ECO:0007669"/>
    <property type="project" value="UniProtKB-KW"/>
</dbReference>
<gene>
    <name evidence="2" type="ORF">HJO_16435</name>
</gene>
<dbReference type="SUPFAM" id="SSF53335">
    <property type="entry name" value="S-adenosyl-L-methionine-dependent methyltransferases"/>
    <property type="match status" value="1"/>
</dbReference>
<evidence type="ECO:0000313" key="3">
    <source>
        <dbReference type="Proteomes" id="UP000025171"/>
    </source>
</evidence>
<protein>
    <submittedName>
        <fullName evidence="2">Type 11 methyltransferase</fullName>
    </submittedName>
</protein>
<accession>A0A059FAM7</accession>
<sequence length="233" mass="26757">MTELFFDSYPRFYETSLTRRLPNRLHQRWRKIIVQNKAALEGARVLDLACHDGRWSFAALKAGAAYVEGVEGRQELVDSANENFESYGISKDAYRFSQGDVVDFLTTETNRKFDVILNLGFFYHTLKHLEIIERMAQFGAHTFIFDTAVDLSKGNIISIELEAVSDPRNAIDHLDASRKMVPVGRISRSALALMLNSVGYDCIELDWHTDVDDFSECRTYENRKRGTFIATRR</sequence>
<dbReference type="PANTHER" id="PTHR42873:SF1">
    <property type="entry name" value="S-ADENOSYLMETHIONINE-DEPENDENT METHYLTRANSFERASE DOMAIN-CONTAINING PROTEIN"/>
    <property type="match status" value="1"/>
</dbReference>
<evidence type="ECO:0000259" key="1">
    <source>
        <dbReference type="Pfam" id="PF13649"/>
    </source>
</evidence>
<dbReference type="InterPro" id="IPR041698">
    <property type="entry name" value="Methyltransf_25"/>
</dbReference>
<keyword evidence="2" id="KW-0489">Methyltransferase</keyword>
<dbReference type="AlphaFoldDB" id="A0A059FAM7"/>
<dbReference type="InterPro" id="IPR029063">
    <property type="entry name" value="SAM-dependent_MTases_sf"/>
</dbReference>
<keyword evidence="3" id="KW-1185">Reference proteome</keyword>
<keyword evidence="2" id="KW-0808">Transferase</keyword>
<dbReference type="PATRIC" id="fig|1280950.3.peg.3294"/>
<comment type="caution">
    <text evidence="2">The sequence shown here is derived from an EMBL/GenBank/DDBJ whole genome shotgun (WGS) entry which is preliminary data.</text>
</comment>
<dbReference type="OrthoDB" id="3783712at2"/>
<feature type="domain" description="Methyltransferase" evidence="1">
    <location>
        <begin position="45"/>
        <end position="135"/>
    </location>
</feature>
<dbReference type="EMBL" id="ARYK01000012">
    <property type="protein sequence ID" value="KCZ87578.1"/>
    <property type="molecule type" value="Genomic_DNA"/>
</dbReference>
<dbReference type="CDD" id="cd02440">
    <property type="entry name" value="AdoMet_MTases"/>
    <property type="match status" value="1"/>
</dbReference>
<evidence type="ECO:0000313" key="2">
    <source>
        <dbReference type="EMBL" id="KCZ87578.1"/>
    </source>
</evidence>
<dbReference type="Proteomes" id="UP000025171">
    <property type="component" value="Unassembled WGS sequence"/>
</dbReference>
<proteinExistence type="predicted"/>
<dbReference type="GO" id="GO:0008168">
    <property type="term" value="F:methyltransferase activity"/>
    <property type="evidence" value="ECO:0007669"/>
    <property type="project" value="UniProtKB-KW"/>
</dbReference>
<name>A0A059FAM7_9PROT</name>
<organism evidence="2 3">
    <name type="scientific">Hyphomonas johnsonii MHS-2</name>
    <dbReference type="NCBI Taxonomy" id="1280950"/>
    <lineage>
        <taxon>Bacteria</taxon>
        <taxon>Pseudomonadati</taxon>
        <taxon>Pseudomonadota</taxon>
        <taxon>Alphaproteobacteria</taxon>
        <taxon>Hyphomonadales</taxon>
        <taxon>Hyphomonadaceae</taxon>
        <taxon>Hyphomonas</taxon>
    </lineage>
</organism>
<dbReference type="STRING" id="1280950.HJO_16435"/>
<reference evidence="2 3" key="1">
    <citation type="journal article" date="2014" name="Antonie Van Leeuwenhoek">
        <title>Hyphomonas beringensis sp. nov. and Hyphomonas chukchiensis sp. nov., isolated from surface seawater of the Bering Sea and Chukchi Sea.</title>
        <authorList>
            <person name="Li C."/>
            <person name="Lai Q."/>
            <person name="Li G."/>
            <person name="Dong C."/>
            <person name="Wang J."/>
            <person name="Liao Y."/>
            <person name="Shao Z."/>
        </authorList>
    </citation>
    <scope>NUCLEOTIDE SEQUENCE [LARGE SCALE GENOMIC DNA]</scope>
    <source>
        <strain evidence="2 3">MHS-2</strain>
    </source>
</reference>
<dbReference type="PANTHER" id="PTHR42873">
    <property type="entry name" value="RIBOSOMAL RNA LARGE SUBUNIT METHYLTRANSFERASE"/>
    <property type="match status" value="1"/>
</dbReference>
<dbReference type="eggNOG" id="COG1092">
    <property type="taxonomic scope" value="Bacteria"/>
</dbReference>